<evidence type="ECO:0000313" key="4">
    <source>
        <dbReference type="Proteomes" id="UP000007879"/>
    </source>
</evidence>
<evidence type="ECO:0000256" key="2">
    <source>
        <dbReference type="SAM" id="MobiDB-lite"/>
    </source>
</evidence>
<evidence type="ECO:0000313" key="3">
    <source>
        <dbReference type="EnsemblMetazoa" id="Aqu2.1.41378_001"/>
    </source>
</evidence>
<dbReference type="PANTHER" id="PTHR35088:SF1">
    <property type="entry name" value="COILED-COIL DOMAIN-CONTAINING PROTEIN 178"/>
    <property type="match status" value="1"/>
</dbReference>
<proteinExistence type="predicted"/>
<feature type="region of interest" description="Disordered" evidence="2">
    <location>
        <begin position="853"/>
        <end position="880"/>
    </location>
</feature>
<reference evidence="3" key="2">
    <citation type="submission" date="2017-05" db="UniProtKB">
        <authorList>
            <consortium name="EnsemblMetazoa"/>
        </authorList>
    </citation>
    <scope>IDENTIFICATION</scope>
</reference>
<feature type="coiled-coil region" evidence="1">
    <location>
        <begin position="249"/>
        <end position="399"/>
    </location>
</feature>
<keyword evidence="1" id="KW-0175">Coiled coil</keyword>
<dbReference type="InterPro" id="IPR038826">
    <property type="entry name" value="CCDC178"/>
</dbReference>
<dbReference type="OrthoDB" id="10010556at2759"/>
<protein>
    <submittedName>
        <fullName evidence="3">Uncharacterized protein</fullName>
    </submittedName>
</protein>
<feature type="region of interest" description="Disordered" evidence="2">
    <location>
        <begin position="78"/>
        <end position="115"/>
    </location>
</feature>
<evidence type="ECO:0000256" key="1">
    <source>
        <dbReference type="SAM" id="Coils"/>
    </source>
</evidence>
<reference evidence="4" key="1">
    <citation type="journal article" date="2010" name="Nature">
        <title>The Amphimedon queenslandica genome and the evolution of animal complexity.</title>
        <authorList>
            <person name="Srivastava M."/>
            <person name="Simakov O."/>
            <person name="Chapman J."/>
            <person name="Fahey B."/>
            <person name="Gauthier M.E."/>
            <person name="Mitros T."/>
            <person name="Richards G.S."/>
            <person name="Conaco C."/>
            <person name="Dacre M."/>
            <person name="Hellsten U."/>
            <person name="Larroux C."/>
            <person name="Putnam N.H."/>
            <person name="Stanke M."/>
            <person name="Adamska M."/>
            <person name="Darling A."/>
            <person name="Degnan S.M."/>
            <person name="Oakley T.H."/>
            <person name="Plachetzki D.C."/>
            <person name="Zhai Y."/>
            <person name="Adamski M."/>
            <person name="Calcino A."/>
            <person name="Cummins S.F."/>
            <person name="Goodstein D.M."/>
            <person name="Harris C."/>
            <person name="Jackson D.J."/>
            <person name="Leys S.P."/>
            <person name="Shu S."/>
            <person name="Woodcroft B.J."/>
            <person name="Vervoort M."/>
            <person name="Kosik K.S."/>
            <person name="Manning G."/>
            <person name="Degnan B.M."/>
            <person name="Rokhsar D.S."/>
        </authorList>
    </citation>
    <scope>NUCLEOTIDE SEQUENCE [LARGE SCALE GENOMIC DNA]</scope>
</reference>
<feature type="coiled-coil region" evidence="1">
    <location>
        <begin position="432"/>
        <end position="487"/>
    </location>
</feature>
<feature type="compositionally biased region" description="Polar residues" evidence="2">
    <location>
        <begin position="78"/>
        <end position="89"/>
    </location>
</feature>
<feature type="region of interest" description="Disordered" evidence="2">
    <location>
        <begin position="1"/>
        <end position="28"/>
    </location>
</feature>
<dbReference type="EnsemblMetazoa" id="Aqu2.1.41378_001">
    <property type="protein sequence ID" value="Aqu2.1.41378_001"/>
    <property type="gene ID" value="Aqu2.1.41378"/>
</dbReference>
<organism evidence="3">
    <name type="scientific">Amphimedon queenslandica</name>
    <name type="common">Sponge</name>
    <dbReference type="NCBI Taxonomy" id="400682"/>
    <lineage>
        <taxon>Eukaryota</taxon>
        <taxon>Metazoa</taxon>
        <taxon>Porifera</taxon>
        <taxon>Demospongiae</taxon>
        <taxon>Heteroscleromorpha</taxon>
        <taxon>Haplosclerida</taxon>
        <taxon>Niphatidae</taxon>
        <taxon>Amphimedon</taxon>
    </lineage>
</organism>
<dbReference type="InParanoid" id="A0A1X7VPQ5"/>
<dbReference type="KEGG" id="aqu:105316451"/>
<dbReference type="Proteomes" id="UP000007879">
    <property type="component" value="Unassembled WGS sequence"/>
</dbReference>
<accession>A0A1X7VPQ5</accession>
<sequence>MDWVMKKGPSVPSASPSMATTPTTGASRNGCDEGSCLLGNDGKCVENATSLLSALKKQLELWHESFEKGFVVPSVSSGLAGNRSSSRLKITSPDHKTEGESDTATSKTESKTKKLQVRGVHTGIARKLSKTATDSSAVQHADQFDWSTADQAIARSLSLIMRLEKDRKETVGLLEEEKSKVKDMRAKLDAKAAERLKILANIVQKEHEQCLQDMLEMKWHAGFEGRHLKQIQDDVKLIIDKNVKLKQSVDLLNKQSSLLQEKIQEQAANMAVIVHKQTETNQELGNRQEDYAKMKRKLHQAKENAEAEIKQMERVIKELQRKVDVVQKDLKESIATKESIIEGIEQAKTAKMAYKQEKEIKDSELHELETKHKKITHEVKVLSEHVQDLDREIDILNVNLIGLGVEQKEHEMTLSKKDGVLQAQVQSRTKEMRECRESNENMHHEIEEMKEQTTLSYKKNADAQKTIKTAEKELRKVDKQLTVIHEQTEAARIKHRELVLELREKEDLYDHEEYNLKSIIQSLKEELHKETKSRRIFQSKVAANTEDLEKMKAEHRRQFEKVTLESAEADAKRSEGTEVVEELMQKLKQIKEVEDDLTAKLKALNEEIETLEKEMGDRINILTPQNTELEVTAKEKKSRLKDVKEKIAYFNEKLRDTHTSQMTVDRMRGEIEKGIETFSLQKAELEERLAEEEEIEKSWQLEFEEISNFSQTSDEKYETYTQEREELFSYLDSETSSALLTNRELASAYEEWRDKHAKTKRGALRSMERKLVLETAMKDKVQLHALQSKLNQTLQAHYQHRGNTGRQAIKSVKMTRSNTISIISGIDAELDQLLKEMKSFLDRFDEEQIALIQKGQEPESAQDSDGIFSKMTKSTKNKDKSVSFAIPLECS</sequence>
<keyword evidence="4" id="KW-1185">Reference proteome</keyword>
<name>A0A1X7VPQ5_AMPQE</name>
<feature type="coiled-coil region" evidence="1">
    <location>
        <begin position="545"/>
        <end position="702"/>
    </location>
</feature>
<gene>
    <name evidence="3" type="primary">105316451</name>
</gene>
<dbReference type="PANTHER" id="PTHR35088">
    <property type="entry name" value="COILED-COIL DOMAIN-CONTAINING PROTEIN 178"/>
    <property type="match status" value="1"/>
</dbReference>
<dbReference type="AlphaFoldDB" id="A0A1X7VPQ5"/>
<dbReference type="EnsemblMetazoa" id="XM_011411344.2">
    <property type="protein sequence ID" value="XP_011409646.1"/>
    <property type="gene ID" value="LOC105316451"/>
</dbReference>
<feature type="compositionally biased region" description="Low complexity" evidence="2">
    <location>
        <begin position="9"/>
        <end position="27"/>
    </location>
</feature>